<accession>A0A0G1YFJ9</accession>
<dbReference type="InterPro" id="IPR027954">
    <property type="entry name" value="Transcobalamin-like_C"/>
</dbReference>
<sequence length="192" mass="21101">MEKVPFHKQHRPHLIVWVFLVILAVVSGYVTFRPRPPETAPAQTRPPKTTPPSAEALPDIVEPARGDTKSGAKPVEPLPAATTTAKLPDQAAAEVRSATIEINGRALTAPIAANSTVYDFMARLREQGQISFTERQFGGLGYFVESIEGLKNDNAGGRYWIYYINGAKATVGISQLQLKPGDRITWKYENED</sequence>
<keyword evidence="2" id="KW-1133">Transmembrane helix</keyword>
<reference evidence="4 5" key="1">
    <citation type="journal article" date="2015" name="Nature">
        <title>rRNA introns, odd ribosomes, and small enigmatic genomes across a large radiation of phyla.</title>
        <authorList>
            <person name="Brown C.T."/>
            <person name="Hug L.A."/>
            <person name="Thomas B.C."/>
            <person name="Sharon I."/>
            <person name="Castelle C.J."/>
            <person name="Singh A."/>
            <person name="Wilkins M.J."/>
            <person name="Williams K.H."/>
            <person name="Banfield J.F."/>
        </authorList>
    </citation>
    <scope>NUCLEOTIDE SEQUENCE [LARGE SCALE GENOMIC DNA]</scope>
</reference>
<dbReference type="STRING" id="1619044.UY92_C0011G0002"/>
<keyword evidence="4" id="KW-0449">Lipoprotein</keyword>
<evidence type="ECO:0000313" key="4">
    <source>
        <dbReference type="EMBL" id="KKW41980.1"/>
    </source>
</evidence>
<proteinExistence type="predicted"/>
<keyword evidence="2" id="KW-0472">Membrane</keyword>
<feature type="region of interest" description="Disordered" evidence="1">
    <location>
        <begin position="35"/>
        <end position="77"/>
    </location>
</feature>
<dbReference type="EMBL" id="LCRX01000011">
    <property type="protein sequence ID" value="KKW41980.1"/>
    <property type="molecule type" value="Genomic_DNA"/>
</dbReference>
<name>A0A0G1YFJ9_9BACT</name>
<dbReference type="Gene3D" id="2.170.130.30">
    <property type="match status" value="1"/>
</dbReference>
<keyword evidence="2" id="KW-0812">Transmembrane</keyword>
<evidence type="ECO:0000256" key="2">
    <source>
        <dbReference type="SAM" id="Phobius"/>
    </source>
</evidence>
<dbReference type="AlphaFoldDB" id="A0A0G1YFJ9"/>
<dbReference type="Pfam" id="PF14478">
    <property type="entry name" value="DUF4430"/>
    <property type="match status" value="1"/>
</dbReference>
<feature type="domain" description="Transcobalamin-like C-terminal" evidence="3">
    <location>
        <begin position="116"/>
        <end position="189"/>
    </location>
</feature>
<protein>
    <submittedName>
        <fullName evidence="4">Lipoprotein</fullName>
    </submittedName>
</protein>
<dbReference type="Proteomes" id="UP000033870">
    <property type="component" value="Unassembled WGS sequence"/>
</dbReference>
<evidence type="ECO:0000259" key="3">
    <source>
        <dbReference type="Pfam" id="PF14478"/>
    </source>
</evidence>
<gene>
    <name evidence="4" type="ORF">UY92_C0011G0002</name>
</gene>
<evidence type="ECO:0000256" key="1">
    <source>
        <dbReference type="SAM" id="MobiDB-lite"/>
    </source>
</evidence>
<feature type="transmembrane region" description="Helical" evidence="2">
    <location>
        <begin position="12"/>
        <end position="32"/>
    </location>
</feature>
<comment type="caution">
    <text evidence="4">The sequence shown here is derived from an EMBL/GenBank/DDBJ whole genome shotgun (WGS) entry which is preliminary data.</text>
</comment>
<organism evidence="4 5">
    <name type="scientific">Candidatus Magasanikbacteria bacterium GW2011_GWA2_56_11</name>
    <dbReference type="NCBI Taxonomy" id="1619044"/>
    <lineage>
        <taxon>Bacteria</taxon>
        <taxon>Candidatus Magasanikiibacteriota</taxon>
    </lineage>
</organism>
<evidence type="ECO:0000313" key="5">
    <source>
        <dbReference type="Proteomes" id="UP000033870"/>
    </source>
</evidence>